<dbReference type="SUPFAM" id="SSF55021">
    <property type="entry name" value="ACT-like"/>
    <property type="match status" value="1"/>
</dbReference>
<dbReference type="SUPFAM" id="SSF47598">
    <property type="entry name" value="Ribbon-helix-helix"/>
    <property type="match status" value="1"/>
</dbReference>
<dbReference type="PANTHER" id="PTHR34719">
    <property type="entry name" value="NICKEL-RESPONSIVE REGULATOR"/>
    <property type="match status" value="1"/>
</dbReference>
<dbReference type="InterPro" id="IPR050192">
    <property type="entry name" value="CopG/NikR_regulator"/>
</dbReference>
<dbReference type="HAMAP" id="MF_00476">
    <property type="entry name" value="NikR"/>
    <property type="match status" value="1"/>
</dbReference>
<comment type="similarity">
    <text evidence="2 3">Belongs to the transcriptional regulatory CopG/NikR family.</text>
</comment>
<dbReference type="Gene3D" id="3.30.70.1150">
    <property type="entry name" value="ACT-like. Chain A, domain 2"/>
    <property type="match status" value="1"/>
</dbReference>
<comment type="function">
    <text evidence="1 3">Transcriptional regulator.</text>
</comment>
<dbReference type="InterPro" id="IPR045865">
    <property type="entry name" value="ACT-like_dom_sf"/>
</dbReference>
<feature type="binding site" evidence="3">
    <location>
        <position position="93"/>
    </location>
    <ligand>
        <name>Ni(2+)</name>
        <dbReference type="ChEBI" id="CHEBI:49786"/>
    </ligand>
</feature>
<evidence type="ECO:0000256" key="1">
    <source>
        <dbReference type="ARBA" id="ARBA00002339"/>
    </source>
</evidence>
<evidence type="ECO:0000259" key="4">
    <source>
        <dbReference type="Pfam" id="PF01402"/>
    </source>
</evidence>
<name>A0A7C4JLT1_9CREN</name>
<keyword evidence="3" id="KW-0804">Transcription</keyword>
<evidence type="ECO:0000256" key="2">
    <source>
        <dbReference type="ARBA" id="ARBA00008478"/>
    </source>
</evidence>
<dbReference type="AlphaFoldDB" id="A0A7C4JLT1"/>
<dbReference type="InterPro" id="IPR022988">
    <property type="entry name" value="Ni_resp_reg_NikR"/>
</dbReference>
<feature type="binding site" evidence="3">
    <location>
        <position position="101"/>
    </location>
    <ligand>
        <name>Ni(2+)</name>
        <dbReference type="ChEBI" id="CHEBI:49786"/>
    </ligand>
</feature>
<dbReference type="CDD" id="cd22231">
    <property type="entry name" value="RHH_NikR_HicB-like"/>
    <property type="match status" value="1"/>
</dbReference>
<gene>
    <name evidence="7" type="ORF">ENU08_06695</name>
    <name evidence="6" type="ORF">ENU41_03225</name>
</gene>
<dbReference type="GO" id="GO:0003677">
    <property type="term" value="F:DNA binding"/>
    <property type="evidence" value="ECO:0007669"/>
    <property type="project" value="UniProtKB-KW"/>
</dbReference>
<keyword evidence="3" id="KW-0805">Transcription regulation</keyword>
<evidence type="ECO:0000313" key="7">
    <source>
        <dbReference type="EMBL" id="HGQ64913.1"/>
    </source>
</evidence>
<dbReference type="GO" id="GO:0016151">
    <property type="term" value="F:nickel cation binding"/>
    <property type="evidence" value="ECO:0007669"/>
    <property type="project" value="UniProtKB-UniRule"/>
</dbReference>
<reference evidence="7" key="1">
    <citation type="journal article" date="2020" name="mSystems">
        <title>Genome- and Community-Level Interaction Insights into Carbon Utilization and Element Cycling Functions of Hydrothermarchaeota in Hydrothermal Sediment.</title>
        <authorList>
            <person name="Zhou Z."/>
            <person name="Liu Y."/>
            <person name="Xu W."/>
            <person name="Pan J."/>
            <person name="Luo Z.H."/>
            <person name="Li M."/>
        </authorList>
    </citation>
    <scope>NUCLEOTIDE SEQUENCE [LARGE SCALE GENOMIC DNA]</scope>
    <source>
        <strain evidence="7">SpSt-637</strain>
        <strain evidence="6">SpSt-667</strain>
    </source>
</reference>
<evidence type="ECO:0000256" key="3">
    <source>
        <dbReference type="HAMAP-Rule" id="MF_00476"/>
    </source>
</evidence>
<dbReference type="InterPro" id="IPR027271">
    <property type="entry name" value="Acetolactate_synth/TF_NikR_C"/>
</dbReference>
<keyword evidence="3" id="KW-0479">Metal-binding</keyword>
<protein>
    <recommendedName>
        <fullName evidence="3">Putative nickel-responsive regulator</fullName>
    </recommendedName>
</protein>
<dbReference type="InterPro" id="IPR010985">
    <property type="entry name" value="Ribbon_hlx_hlx"/>
</dbReference>
<keyword evidence="3" id="KW-0238">DNA-binding</keyword>
<dbReference type="InterPro" id="IPR014864">
    <property type="entry name" value="TF_NikR_Ni-bd_C"/>
</dbReference>
<organism evidence="7">
    <name type="scientific">Ignisphaera aggregans</name>
    <dbReference type="NCBI Taxonomy" id="334771"/>
    <lineage>
        <taxon>Archaea</taxon>
        <taxon>Thermoproteota</taxon>
        <taxon>Thermoprotei</taxon>
        <taxon>Desulfurococcales</taxon>
        <taxon>Desulfurococcaceae</taxon>
        <taxon>Ignisphaera</taxon>
    </lineage>
</organism>
<dbReference type="EMBL" id="DTBD01000058">
    <property type="protein sequence ID" value="HGQ64913.1"/>
    <property type="molecule type" value="Genomic_DNA"/>
</dbReference>
<feature type="binding site" evidence="3">
    <location>
        <position position="82"/>
    </location>
    <ligand>
        <name>Ni(2+)</name>
        <dbReference type="ChEBI" id="CHEBI:49786"/>
    </ligand>
</feature>
<accession>A0A7C4JLT1</accession>
<evidence type="ECO:0000259" key="5">
    <source>
        <dbReference type="Pfam" id="PF08753"/>
    </source>
</evidence>
<dbReference type="EMBL" id="DTCK01000016">
    <property type="protein sequence ID" value="HGQ35672.1"/>
    <property type="molecule type" value="Genomic_DNA"/>
</dbReference>
<dbReference type="Pfam" id="PF01402">
    <property type="entry name" value="RHH_1"/>
    <property type="match status" value="1"/>
</dbReference>
<evidence type="ECO:0000313" key="6">
    <source>
        <dbReference type="EMBL" id="HGQ35672.1"/>
    </source>
</evidence>
<dbReference type="GO" id="GO:0010045">
    <property type="term" value="P:response to nickel cation"/>
    <property type="evidence" value="ECO:0007669"/>
    <property type="project" value="InterPro"/>
</dbReference>
<dbReference type="Pfam" id="PF08753">
    <property type="entry name" value="NikR_C"/>
    <property type="match status" value="1"/>
</dbReference>
<dbReference type="InterPro" id="IPR002145">
    <property type="entry name" value="CopG"/>
</dbReference>
<keyword evidence="3" id="KW-0533">Nickel</keyword>
<comment type="caution">
    <text evidence="7">The sequence shown here is derived from an EMBL/GenBank/DDBJ whole genome shotgun (WGS) entry which is preliminary data.</text>
</comment>
<feature type="domain" description="Transcription factor NikR nickel binding C-terminal" evidence="5">
    <location>
        <begin position="60"/>
        <end position="135"/>
    </location>
</feature>
<dbReference type="GO" id="GO:0003700">
    <property type="term" value="F:DNA-binding transcription factor activity"/>
    <property type="evidence" value="ECO:0007669"/>
    <property type="project" value="UniProtKB-UniRule"/>
</dbReference>
<comment type="cofactor">
    <cofactor evidence="3">
        <name>Ni(2+)</name>
        <dbReference type="ChEBI" id="CHEBI:49786"/>
    </cofactor>
    <text evidence="3">Binds 1 nickel ion per subunit.</text>
</comment>
<proteinExistence type="inferred from homology"/>
<feature type="binding site" evidence="3">
    <location>
        <position position="95"/>
    </location>
    <ligand>
        <name>Ni(2+)</name>
        <dbReference type="ChEBI" id="CHEBI:49786"/>
    </ligand>
</feature>
<feature type="domain" description="Ribbon-helix-helix protein CopG" evidence="4">
    <location>
        <begin position="10"/>
        <end position="49"/>
    </location>
</feature>
<sequence>MTEQYSKPLRVGIYIPRDLAEKLSAIIKDLGVDSISKLVQEALRLYVAEHSWRIGGEVFGAIGVLYDHEVGHIDEELTDLQHKHMNTIIVATHVHVDQRNCLLIIIVRGSSETIKELISDIEKKRGVKVVRLMLIPRH</sequence>
<dbReference type="PANTHER" id="PTHR34719:SF2">
    <property type="entry name" value="NICKEL-RESPONSIVE REGULATOR"/>
    <property type="match status" value="1"/>
</dbReference>